<dbReference type="EMBL" id="BKCJ010499623">
    <property type="protein sequence ID" value="GFA84755.1"/>
    <property type="molecule type" value="Genomic_DNA"/>
</dbReference>
<dbReference type="SMART" id="SM00343">
    <property type="entry name" value="ZnF_C2HC"/>
    <property type="match status" value="1"/>
</dbReference>
<name>A0A699KEN2_TANCI</name>
<reference evidence="4" key="1">
    <citation type="journal article" date="2019" name="Sci. Rep.">
        <title>Draft genome of Tanacetum cinerariifolium, the natural source of mosquito coil.</title>
        <authorList>
            <person name="Yamashiro T."/>
            <person name="Shiraishi A."/>
            <person name="Satake H."/>
            <person name="Nakayama K."/>
        </authorList>
    </citation>
    <scope>NUCLEOTIDE SEQUENCE</scope>
</reference>
<keyword evidence="1" id="KW-0479">Metal-binding</keyword>
<evidence type="ECO:0000256" key="2">
    <source>
        <dbReference type="SAM" id="MobiDB-lite"/>
    </source>
</evidence>
<dbReference type="Gene3D" id="4.10.60.10">
    <property type="entry name" value="Zinc finger, CCHC-type"/>
    <property type="match status" value="1"/>
</dbReference>
<dbReference type="AlphaFoldDB" id="A0A699KEN2"/>
<dbReference type="Pfam" id="PF00098">
    <property type="entry name" value="zf-CCHC"/>
    <property type="match status" value="1"/>
</dbReference>
<dbReference type="PROSITE" id="PS50158">
    <property type="entry name" value="ZF_CCHC"/>
    <property type="match status" value="1"/>
</dbReference>
<dbReference type="InterPro" id="IPR036875">
    <property type="entry name" value="Znf_CCHC_sf"/>
</dbReference>
<evidence type="ECO:0000313" key="4">
    <source>
        <dbReference type="EMBL" id="GFA84755.1"/>
    </source>
</evidence>
<protein>
    <recommendedName>
        <fullName evidence="3">CCHC-type domain-containing protein</fullName>
    </recommendedName>
</protein>
<comment type="caution">
    <text evidence="4">The sequence shown here is derived from an EMBL/GenBank/DDBJ whole genome shotgun (WGS) entry which is preliminary data.</text>
</comment>
<proteinExistence type="predicted"/>
<keyword evidence="1" id="KW-0862">Zinc</keyword>
<evidence type="ECO:0000256" key="1">
    <source>
        <dbReference type="PROSITE-ProRule" id="PRU00047"/>
    </source>
</evidence>
<sequence length="199" mass="22134">MIHPETTMAINNIPPRGRMSPRSTIWGRVKENHMGETCPSAIFITMACVLRNATNVTRAIPKGNGCFECGALGHFKRNCPKLKNKNAESVNARGWVYAVGNAEKKGNASNDPNSNVVTGNSYDVELADGKIVRVDTIIWGCTLNFLNHSFNIDLMPVELDSFDVIIGVDWLRRVHDERMSDLFGTNIRQEGGRQVIDNF</sequence>
<feature type="region of interest" description="Disordered" evidence="2">
    <location>
        <begin position="1"/>
        <end position="22"/>
    </location>
</feature>
<dbReference type="GO" id="GO:0003676">
    <property type="term" value="F:nucleic acid binding"/>
    <property type="evidence" value="ECO:0007669"/>
    <property type="project" value="InterPro"/>
</dbReference>
<dbReference type="PANTHER" id="PTHR15503:SF45">
    <property type="entry name" value="RNA-DIRECTED DNA POLYMERASE HOMOLOG"/>
    <property type="match status" value="1"/>
</dbReference>
<accession>A0A699KEN2</accession>
<feature type="domain" description="CCHC-type" evidence="3">
    <location>
        <begin position="66"/>
        <end position="81"/>
    </location>
</feature>
<dbReference type="GO" id="GO:0008270">
    <property type="term" value="F:zinc ion binding"/>
    <property type="evidence" value="ECO:0007669"/>
    <property type="project" value="UniProtKB-KW"/>
</dbReference>
<dbReference type="CDD" id="cd00303">
    <property type="entry name" value="retropepsin_like"/>
    <property type="match status" value="1"/>
</dbReference>
<evidence type="ECO:0000259" key="3">
    <source>
        <dbReference type="PROSITE" id="PS50158"/>
    </source>
</evidence>
<dbReference type="InterPro" id="IPR001878">
    <property type="entry name" value="Znf_CCHC"/>
</dbReference>
<dbReference type="PANTHER" id="PTHR15503">
    <property type="entry name" value="LDOC1 RELATED"/>
    <property type="match status" value="1"/>
</dbReference>
<dbReference type="SUPFAM" id="SSF57756">
    <property type="entry name" value="Retrovirus zinc finger-like domains"/>
    <property type="match status" value="1"/>
</dbReference>
<dbReference type="InterPro" id="IPR032567">
    <property type="entry name" value="RTL1-rel"/>
</dbReference>
<keyword evidence="1" id="KW-0863">Zinc-finger</keyword>
<gene>
    <name evidence="4" type="ORF">Tci_656727</name>
</gene>
<dbReference type="Pfam" id="PF08284">
    <property type="entry name" value="RVP_2"/>
    <property type="match status" value="1"/>
</dbReference>
<organism evidence="4">
    <name type="scientific">Tanacetum cinerariifolium</name>
    <name type="common">Dalmatian daisy</name>
    <name type="synonym">Chrysanthemum cinerariifolium</name>
    <dbReference type="NCBI Taxonomy" id="118510"/>
    <lineage>
        <taxon>Eukaryota</taxon>
        <taxon>Viridiplantae</taxon>
        <taxon>Streptophyta</taxon>
        <taxon>Embryophyta</taxon>
        <taxon>Tracheophyta</taxon>
        <taxon>Spermatophyta</taxon>
        <taxon>Magnoliopsida</taxon>
        <taxon>eudicotyledons</taxon>
        <taxon>Gunneridae</taxon>
        <taxon>Pentapetalae</taxon>
        <taxon>asterids</taxon>
        <taxon>campanulids</taxon>
        <taxon>Asterales</taxon>
        <taxon>Asteraceae</taxon>
        <taxon>Asteroideae</taxon>
        <taxon>Anthemideae</taxon>
        <taxon>Anthemidinae</taxon>
        <taxon>Tanacetum</taxon>
    </lineage>
</organism>